<dbReference type="RefSeq" id="WP_393014554.1">
    <property type="nucleotide sequence ID" value="NZ_JAZAQF010000086.1"/>
</dbReference>
<protein>
    <submittedName>
        <fullName evidence="1">tRNA-(Ms[2]io[6]A)-hydroxylase</fullName>
    </submittedName>
</protein>
<sequence>MSSPSLPQPAVSELPSVRFLQQPTSQSWVNQAIAHLDEVLIDHANCERKAAGVALQLMGQYPTKTLLVRKLTAIAQEELEHFEQVNQWLDRLGIAPRALAAPPYGATLRSQIRRQEPGRLLDSLLVAGLIEARSHERLGLLGQHCPNPKLAAFYRSLMASEARHYGIYWVLADTYYDRPVVMERLAELAAIESDVLATLHPQARVHS</sequence>
<reference evidence="2" key="1">
    <citation type="journal article" date="2024" name="Algal Res.">
        <title>Biochemical, toxicological and genomic investigation of a high-biomass producing Limnothrix strain isolated from Italian shallow drinking water reservoir.</title>
        <authorList>
            <person name="Simonazzi M."/>
            <person name="Shishido T.K."/>
            <person name="Delbaje E."/>
            <person name="Wahlsten M."/>
            <person name="Fewer D.P."/>
            <person name="Sivonen K."/>
            <person name="Pezzolesi L."/>
            <person name="Pistocchi R."/>
        </authorList>
    </citation>
    <scope>NUCLEOTIDE SEQUENCE [LARGE SCALE GENOMIC DNA]</scope>
    <source>
        <strain evidence="2">LRLZ20PSL1</strain>
    </source>
</reference>
<dbReference type="Proteomes" id="UP001604335">
    <property type="component" value="Unassembled WGS sequence"/>
</dbReference>
<keyword evidence="2" id="KW-1185">Reference proteome</keyword>
<accession>A0ABW7CGF8</accession>
<gene>
    <name evidence="1" type="ORF">VPK24_14875</name>
</gene>
<dbReference type="Gene3D" id="1.20.1260.10">
    <property type="match status" value="1"/>
</dbReference>
<evidence type="ECO:0000313" key="1">
    <source>
        <dbReference type="EMBL" id="MFG3818926.1"/>
    </source>
</evidence>
<dbReference type="EMBL" id="JAZAQF010000086">
    <property type="protein sequence ID" value="MFG3818926.1"/>
    <property type="molecule type" value="Genomic_DNA"/>
</dbReference>
<dbReference type="CDD" id="cd07910">
    <property type="entry name" value="MiaE"/>
    <property type="match status" value="1"/>
</dbReference>
<evidence type="ECO:0000313" key="2">
    <source>
        <dbReference type="Proteomes" id="UP001604335"/>
    </source>
</evidence>
<dbReference type="SUPFAM" id="SSF47240">
    <property type="entry name" value="Ferritin-like"/>
    <property type="match status" value="1"/>
</dbReference>
<dbReference type="PANTHER" id="PTHR42637">
    <property type="entry name" value="TRNA-(MS[2]IO[6]A)-HYDROXYLASE"/>
    <property type="match status" value="1"/>
</dbReference>
<dbReference type="PANTHER" id="PTHR42637:SF1">
    <property type="entry name" value="TRNA 2-(METHYLSULFANYL)-N(6)-ISOPENTENYLADENOSINE(37) HYDROXYLASE"/>
    <property type="match status" value="1"/>
</dbReference>
<dbReference type="InterPro" id="IPR010386">
    <property type="entry name" value="tRNA-Hydrxlase_MiaE"/>
</dbReference>
<dbReference type="InterPro" id="IPR012347">
    <property type="entry name" value="Ferritin-like"/>
</dbReference>
<dbReference type="PIRSF" id="PIRSF020736">
    <property type="entry name" value="MiaE"/>
    <property type="match status" value="1"/>
</dbReference>
<name>A0ABW7CGF8_9CYAN</name>
<dbReference type="InterPro" id="IPR009078">
    <property type="entry name" value="Ferritin-like_SF"/>
</dbReference>
<comment type="caution">
    <text evidence="1">The sequence shown here is derived from an EMBL/GenBank/DDBJ whole genome shotgun (WGS) entry which is preliminary data.</text>
</comment>
<dbReference type="Pfam" id="PF06175">
    <property type="entry name" value="MiaE"/>
    <property type="match status" value="1"/>
</dbReference>
<proteinExistence type="predicted"/>
<organism evidence="1 2">
    <name type="scientific">Limnothrix redekei LRLZ20PSL1</name>
    <dbReference type="NCBI Taxonomy" id="3112953"/>
    <lineage>
        <taxon>Bacteria</taxon>
        <taxon>Bacillati</taxon>
        <taxon>Cyanobacteriota</taxon>
        <taxon>Cyanophyceae</taxon>
        <taxon>Pseudanabaenales</taxon>
        <taxon>Pseudanabaenaceae</taxon>
        <taxon>Limnothrix</taxon>
    </lineage>
</organism>